<dbReference type="Gene3D" id="3.90.180.10">
    <property type="entry name" value="Medium-chain alcohol dehydrogenases, catalytic domain"/>
    <property type="match status" value="1"/>
</dbReference>
<dbReference type="EMBL" id="MU004237">
    <property type="protein sequence ID" value="KAF2667987.1"/>
    <property type="molecule type" value="Genomic_DNA"/>
</dbReference>
<reference evidence="4" key="1">
    <citation type="journal article" date="2020" name="Stud. Mycol.">
        <title>101 Dothideomycetes genomes: a test case for predicting lifestyles and emergence of pathogens.</title>
        <authorList>
            <person name="Haridas S."/>
            <person name="Albert R."/>
            <person name="Binder M."/>
            <person name="Bloem J."/>
            <person name="Labutti K."/>
            <person name="Salamov A."/>
            <person name="Andreopoulos B."/>
            <person name="Baker S."/>
            <person name="Barry K."/>
            <person name="Bills G."/>
            <person name="Bluhm B."/>
            <person name="Cannon C."/>
            <person name="Castanera R."/>
            <person name="Culley D."/>
            <person name="Daum C."/>
            <person name="Ezra D."/>
            <person name="Gonzalez J."/>
            <person name="Henrissat B."/>
            <person name="Kuo A."/>
            <person name="Liang C."/>
            <person name="Lipzen A."/>
            <person name="Lutzoni F."/>
            <person name="Magnuson J."/>
            <person name="Mondo S."/>
            <person name="Nolan M."/>
            <person name="Ohm R."/>
            <person name="Pangilinan J."/>
            <person name="Park H.-J."/>
            <person name="Ramirez L."/>
            <person name="Alfaro M."/>
            <person name="Sun H."/>
            <person name="Tritt A."/>
            <person name="Yoshinaga Y."/>
            <person name="Zwiers L.-H."/>
            <person name="Turgeon B."/>
            <person name="Goodwin S."/>
            <person name="Spatafora J."/>
            <person name="Crous P."/>
            <person name="Grigoriev I."/>
        </authorList>
    </citation>
    <scope>NUCLEOTIDE SEQUENCE</scope>
    <source>
        <strain evidence="4">CBS 115976</strain>
    </source>
</reference>
<dbReference type="InterPro" id="IPR013154">
    <property type="entry name" value="ADH-like_N"/>
</dbReference>
<dbReference type="InterPro" id="IPR020843">
    <property type="entry name" value="ER"/>
</dbReference>
<feature type="domain" description="Enoyl reductase (ER)" evidence="3">
    <location>
        <begin position="14"/>
        <end position="325"/>
    </location>
</feature>
<dbReference type="InterPro" id="IPR013149">
    <property type="entry name" value="ADH-like_C"/>
</dbReference>
<dbReference type="SUPFAM" id="SSF50129">
    <property type="entry name" value="GroES-like"/>
    <property type="match status" value="1"/>
</dbReference>
<dbReference type="InterPro" id="IPR011032">
    <property type="entry name" value="GroES-like_sf"/>
</dbReference>
<dbReference type="GO" id="GO:0070402">
    <property type="term" value="F:NADPH binding"/>
    <property type="evidence" value="ECO:0007669"/>
    <property type="project" value="TreeGrafter"/>
</dbReference>
<dbReference type="SMART" id="SM00829">
    <property type="entry name" value="PKS_ER"/>
    <property type="match status" value="1"/>
</dbReference>
<dbReference type="AlphaFoldDB" id="A0A6A6U963"/>
<dbReference type="InterPro" id="IPR036291">
    <property type="entry name" value="NAD(P)-bd_dom_sf"/>
</dbReference>
<evidence type="ECO:0000313" key="4">
    <source>
        <dbReference type="EMBL" id="KAF2667987.1"/>
    </source>
</evidence>
<name>A0A6A6U963_9PEZI</name>
<dbReference type="Proteomes" id="UP000799302">
    <property type="component" value="Unassembled WGS sequence"/>
</dbReference>
<dbReference type="GO" id="GO:0016651">
    <property type="term" value="F:oxidoreductase activity, acting on NAD(P)H"/>
    <property type="evidence" value="ECO:0007669"/>
    <property type="project" value="TreeGrafter"/>
</dbReference>
<accession>A0A6A6U963</accession>
<dbReference type="Pfam" id="PF08240">
    <property type="entry name" value="ADH_N"/>
    <property type="match status" value="1"/>
</dbReference>
<keyword evidence="5" id="KW-1185">Reference proteome</keyword>
<evidence type="ECO:0000313" key="5">
    <source>
        <dbReference type="Proteomes" id="UP000799302"/>
    </source>
</evidence>
<evidence type="ECO:0000256" key="2">
    <source>
        <dbReference type="ARBA" id="ARBA00023002"/>
    </source>
</evidence>
<keyword evidence="1" id="KW-0521">NADP</keyword>
<gene>
    <name evidence="4" type="ORF">BT63DRAFT_426834</name>
</gene>
<dbReference type="OrthoDB" id="203908at2759"/>
<evidence type="ECO:0000259" key="3">
    <source>
        <dbReference type="SMART" id="SM00829"/>
    </source>
</evidence>
<proteinExistence type="predicted"/>
<keyword evidence="2" id="KW-0560">Oxidoreductase</keyword>
<dbReference type="SUPFAM" id="SSF51735">
    <property type="entry name" value="NAD(P)-binding Rossmann-fold domains"/>
    <property type="match status" value="1"/>
</dbReference>
<sequence length="327" mass="35572">MAETMQAIVIPRFGGPSVLETQTVPKPVPIPTEVLIHVRAFGVNHAEMHMRKGEWDEWNPITGLECVGTIAADPSGTFAPGAKVTGIMGGMGRSRPGSYGEYVTVPLANVVSIQTELPWEQLAALPEVYFTAWAALFLVLDVKEGERVLIRGATSTIGQAAVHLAVDKGAIVTATTRREGRFEMLKGIGAVEAVKEQENLKSHFEEGRRFDKVLNLIGNRVLVESIGLTKVGGRMLQAGWLGGLAPVKDFNPMVEMESGVHFSLFHSKVLAEPGFELSKIPFQEIVSKIEAGKWDAKPAYVFGYDEIHKAHEMLDSHDAGGKIVVKH</sequence>
<protein>
    <submittedName>
        <fullName evidence="4">GroES-like protein</fullName>
    </submittedName>
</protein>
<evidence type="ECO:0000256" key="1">
    <source>
        <dbReference type="ARBA" id="ARBA00022857"/>
    </source>
</evidence>
<organism evidence="4 5">
    <name type="scientific">Microthyrium microscopicum</name>
    <dbReference type="NCBI Taxonomy" id="703497"/>
    <lineage>
        <taxon>Eukaryota</taxon>
        <taxon>Fungi</taxon>
        <taxon>Dikarya</taxon>
        <taxon>Ascomycota</taxon>
        <taxon>Pezizomycotina</taxon>
        <taxon>Dothideomycetes</taxon>
        <taxon>Dothideomycetes incertae sedis</taxon>
        <taxon>Microthyriales</taxon>
        <taxon>Microthyriaceae</taxon>
        <taxon>Microthyrium</taxon>
    </lineage>
</organism>
<dbReference type="PANTHER" id="PTHR48106:SF18">
    <property type="entry name" value="QUINONE OXIDOREDUCTASE PIG3"/>
    <property type="match status" value="1"/>
</dbReference>
<dbReference type="Pfam" id="PF00107">
    <property type="entry name" value="ADH_zinc_N"/>
    <property type="match status" value="1"/>
</dbReference>
<dbReference type="PANTHER" id="PTHR48106">
    <property type="entry name" value="QUINONE OXIDOREDUCTASE PIG3-RELATED"/>
    <property type="match status" value="1"/>
</dbReference>
<dbReference type="Gene3D" id="3.40.50.720">
    <property type="entry name" value="NAD(P)-binding Rossmann-like Domain"/>
    <property type="match status" value="1"/>
</dbReference>